<organism evidence="2 3">
    <name type="scientific">Stylosanthes scabra</name>
    <dbReference type="NCBI Taxonomy" id="79078"/>
    <lineage>
        <taxon>Eukaryota</taxon>
        <taxon>Viridiplantae</taxon>
        <taxon>Streptophyta</taxon>
        <taxon>Embryophyta</taxon>
        <taxon>Tracheophyta</taxon>
        <taxon>Spermatophyta</taxon>
        <taxon>Magnoliopsida</taxon>
        <taxon>eudicotyledons</taxon>
        <taxon>Gunneridae</taxon>
        <taxon>Pentapetalae</taxon>
        <taxon>rosids</taxon>
        <taxon>fabids</taxon>
        <taxon>Fabales</taxon>
        <taxon>Fabaceae</taxon>
        <taxon>Papilionoideae</taxon>
        <taxon>50 kb inversion clade</taxon>
        <taxon>dalbergioids sensu lato</taxon>
        <taxon>Dalbergieae</taxon>
        <taxon>Pterocarpus clade</taxon>
        <taxon>Stylosanthes</taxon>
    </lineage>
</organism>
<protein>
    <submittedName>
        <fullName evidence="2">Uncharacterized protein</fullName>
    </submittedName>
</protein>
<comment type="caution">
    <text evidence="2">The sequence shown here is derived from an EMBL/GenBank/DDBJ whole genome shotgun (WGS) entry which is preliminary data.</text>
</comment>
<name>A0ABU6TXU3_9FABA</name>
<proteinExistence type="predicted"/>
<feature type="compositionally biased region" description="Low complexity" evidence="1">
    <location>
        <begin position="258"/>
        <end position="282"/>
    </location>
</feature>
<keyword evidence="3" id="KW-1185">Reference proteome</keyword>
<reference evidence="2 3" key="1">
    <citation type="journal article" date="2023" name="Plants (Basel)">
        <title>Bridging the Gap: Combining Genomics and Transcriptomics Approaches to Understand Stylosanthes scabra, an Orphan Legume from the Brazilian Caatinga.</title>
        <authorList>
            <person name="Ferreira-Neto J.R.C."/>
            <person name="da Silva M.D."/>
            <person name="Binneck E."/>
            <person name="de Melo N.F."/>
            <person name="da Silva R.H."/>
            <person name="de Melo A.L.T.M."/>
            <person name="Pandolfi V."/>
            <person name="Bustamante F.O."/>
            <person name="Brasileiro-Vidal A.C."/>
            <person name="Benko-Iseppon A.M."/>
        </authorList>
    </citation>
    <scope>NUCLEOTIDE SEQUENCE [LARGE SCALE GENOMIC DNA]</scope>
    <source>
        <tissue evidence="2">Leaves</tissue>
    </source>
</reference>
<dbReference type="Proteomes" id="UP001341840">
    <property type="component" value="Unassembled WGS sequence"/>
</dbReference>
<evidence type="ECO:0000256" key="1">
    <source>
        <dbReference type="SAM" id="MobiDB-lite"/>
    </source>
</evidence>
<gene>
    <name evidence="2" type="ORF">PIB30_101272</name>
</gene>
<dbReference type="EMBL" id="JASCZI010093561">
    <property type="protein sequence ID" value="MED6153364.1"/>
    <property type="molecule type" value="Genomic_DNA"/>
</dbReference>
<accession>A0ABU6TXU3</accession>
<evidence type="ECO:0000313" key="2">
    <source>
        <dbReference type="EMBL" id="MED6153364.1"/>
    </source>
</evidence>
<feature type="region of interest" description="Disordered" evidence="1">
    <location>
        <begin position="245"/>
        <end position="282"/>
    </location>
</feature>
<evidence type="ECO:0000313" key="3">
    <source>
        <dbReference type="Proteomes" id="UP001341840"/>
    </source>
</evidence>
<feature type="compositionally biased region" description="Basic and acidic residues" evidence="1">
    <location>
        <begin position="314"/>
        <end position="325"/>
    </location>
</feature>
<feature type="region of interest" description="Disordered" evidence="1">
    <location>
        <begin position="312"/>
        <end position="350"/>
    </location>
</feature>
<sequence>MAKKKSCQNVRVPRVLSLADRELYSWVDEEIFTQPSVVEADILPELRREMRLTVDRAAEGILYWRLLREVLSRCRVAASQLYLNGWGFLRTFERGCVCILASNRRAVFSFIPISCIFLPLERVLCPSVPTKVESSLTVLKSLFKSSNDIKVLPLPGKRPFWLDDEGAPFPWVYWNTKVEDFRVTALDPLEALAFEFLQSLPAGLGKNQTLSVVGFWTTMMLMLGHSLLKDMEKQSHFDRLMQKMKEAEGSGPRSILPSSKAQTTASDTSASDPAAPASIPTTLVPPALSSSASKVSGNSTNVAAAKPFSVEMEEGVREDPGADLRQKRRKRKVSEASAEEATLGGDSSWKHKANPIDHAFPLDYNFRAAWMLALRMVPSGRFLALWSRSSFWGPLSSLLANSSLAFSVENTFAAKVRLEKELAATKDQVDVLTPERDSTLAAPLFHAKIKSLTEELERVEGEHLSAFDRMEEVERKAKVQAAELESCHSALT</sequence>